<dbReference type="InterPro" id="IPR024301">
    <property type="entry name" value="Amidase_6"/>
</dbReference>
<comment type="caution">
    <text evidence="2">The sequence shown here is derived from an EMBL/GenBank/DDBJ whole genome shotgun (WGS) entry which is preliminary data.</text>
</comment>
<dbReference type="Proteomes" id="UP000190229">
    <property type="component" value="Unassembled WGS sequence"/>
</dbReference>
<gene>
    <name evidence="2" type="ORF">B2M26_12435</name>
</gene>
<protein>
    <recommendedName>
        <fullName evidence="1">Putative amidase domain-containing protein</fullName>
    </recommendedName>
</protein>
<dbReference type="OrthoDB" id="9812429at2"/>
<proteinExistence type="predicted"/>
<dbReference type="PANTHER" id="PTHR40032:SF1">
    <property type="entry name" value="EXPORTED PROTEIN"/>
    <property type="match status" value="1"/>
</dbReference>
<accession>A0A1V4ER06</accession>
<feature type="domain" description="Putative amidase" evidence="1">
    <location>
        <begin position="274"/>
        <end position="427"/>
    </location>
</feature>
<dbReference type="AlphaFoldDB" id="A0A1V4ER06"/>
<sequence>MRFCESGSVGLSTYAVRQDDAWCSSVSSSADSLSLSALFGAERGAVLIFVGPSIAGGFVNSRHKLLIQGGSCDLSNSRPSSSCFLIVCREAGDCPCGVKIGFSSFCKRQATCAYDGSGVTRMRDAVRQTQTFFQLRNDAWVTGHHGALEATHGITKTQLEMKKRKNMQRQRGAIDRKAIADVQVLAVTRDESQETIIVDVSEHLRMVYELEGKLLHERRIYKHRLHWRGAELYWHDQLHEIDDGLGVGDAFEPAPEAADDLERHFEEQALRGFQYDRTRAFQYAERYWNERNPAYHDMGDDCTNFISQVLCAGGFPMIGGSPRRGEGWWYRRSAHPDWSYSWAVAHMLVSVLTSAKNPFRVKLVSDPRELQVGDVIAYDWKNSGRFTHTTVVVDHDISGAPLIDAHTVDSHRRYFSYEDSYAWTPETRYLLVHFLD</sequence>
<name>A0A1V4ER06_9BACL</name>
<organism evidence="2 3">
    <name type="scientific">Ferroacidibacillus organovorans</name>
    <dbReference type="NCBI Taxonomy" id="1765683"/>
    <lineage>
        <taxon>Bacteria</taxon>
        <taxon>Bacillati</taxon>
        <taxon>Bacillota</taxon>
        <taxon>Bacilli</taxon>
        <taxon>Bacillales</taxon>
        <taxon>Alicyclobacillaceae</taxon>
        <taxon>Ferroacidibacillus</taxon>
    </lineage>
</organism>
<evidence type="ECO:0000259" key="1">
    <source>
        <dbReference type="Pfam" id="PF12671"/>
    </source>
</evidence>
<dbReference type="EMBL" id="MWPS01000038">
    <property type="protein sequence ID" value="OPG15363.1"/>
    <property type="molecule type" value="Genomic_DNA"/>
</dbReference>
<dbReference type="PANTHER" id="PTHR40032">
    <property type="entry name" value="EXPORTED PROTEIN-RELATED"/>
    <property type="match status" value="1"/>
</dbReference>
<keyword evidence="3" id="KW-1185">Reference proteome</keyword>
<reference evidence="2 3" key="1">
    <citation type="submission" date="2017-02" db="EMBL/GenBank/DDBJ databases">
        <title>Draft genome of Acidibacillus ferrooxidans Huett2.</title>
        <authorList>
            <person name="Schopf S."/>
        </authorList>
    </citation>
    <scope>NUCLEOTIDE SEQUENCE [LARGE SCALE GENOMIC DNA]</scope>
    <source>
        <strain evidence="2 3">Huett2</strain>
    </source>
</reference>
<evidence type="ECO:0000313" key="3">
    <source>
        <dbReference type="Proteomes" id="UP000190229"/>
    </source>
</evidence>
<evidence type="ECO:0000313" key="2">
    <source>
        <dbReference type="EMBL" id="OPG15363.1"/>
    </source>
</evidence>
<dbReference type="Pfam" id="PF12671">
    <property type="entry name" value="Amidase_6"/>
    <property type="match status" value="1"/>
</dbReference>